<sequence>MDTMSVDIATDHPAGSVAWARHRARSSLDGLMPAPASEAADTEQVFTDWRFR</sequence>
<keyword evidence="2" id="KW-1185">Reference proteome</keyword>
<dbReference type="RefSeq" id="WP_190107471.1">
    <property type="nucleotide sequence ID" value="NZ_BMUH01000029.1"/>
</dbReference>
<accession>A0ABY6QPL1</accession>
<reference evidence="1" key="1">
    <citation type="submission" date="2021-09" db="EMBL/GenBank/DDBJ databases">
        <title>Complete genome sequence and metabolic characterization of Streptomyces tanashiensis DSM 731 the producer of antibacterial Kalafungin and diverse secondary metabolites.</title>
        <authorList>
            <person name="Abbasi M.N."/>
            <person name="Anwar M.N."/>
            <person name="Alam K."/>
            <person name="Shoaib M."/>
            <person name="Lin Z."/>
            <person name="Hayat M."/>
            <person name="Ali M.I."/>
            <person name="Malik H.M.T."/>
            <person name="Ahmed I."/>
            <person name="Li A."/>
            <person name="Hailong Wang H."/>
            <person name="Zhang Y."/>
        </authorList>
    </citation>
    <scope>NUCLEOTIDE SEQUENCE</scope>
    <source>
        <strain evidence="1">Kala</strain>
    </source>
</reference>
<organism evidence="1 2">
    <name type="scientific">Streptomyces tanashiensis</name>
    <dbReference type="NCBI Taxonomy" id="67367"/>
    <lineage>
        <taxon>Bacteria</taxon>
        <taxon>Bacillati</taxon>
        <taxon>Actinomycetota</taxon>
        <taxon>Actinomycetes</taxon>
        <taxon>Kitasatosporales</taxon>
        <taxon>Streptomycetaceae</taxon>
        <taxon>Streptomyces</taxon>
    </lineage>
</organism>
<gene>
    <name evidence="1" type="ORF">LDH80_00020</name>
</gene>
<evidence type="ECO:0000313" key="2">
    <source>
        <dbReference type="Proteomes" id="UP001164506"/>
    </source>
</evidence>
<proteinExistence type="predicted"/>
<dbReference type="GeneID" id="95597786"/>
<dbReference type="Proteomes" id="UP001164506">
    <property type="component" value="Chromosome"/>
</dbReference>
<dbReference type="EMBL" id="CP084204">
    <property type="protein sequence ID" value="UZX19237.1"/>
    <property type="molecule type" value="Genomic_DNA"/>
</dbReference>
<name>A0ABY6QPL1_9ACTN</name>
<protein>
    <submittedName>
        <fullName evidence="1">Uncharacterized protein</fullName>
    </submittedName>
</protein>
<evidence type="ECO:0000313" key="1">
    <source>
        <dbReference type="EMBL" id="UZX19237.1"/>
    </source>
</evidence>